<evidence type="ECO:0000256" key="1">
    <source>
        <dbReference type="ARBA" id="ARBA00005486"/>
    </source>
</evidence>
<protein>
    <recommendedName>
        <fullName evidence="3">Cohesin subunit SA</fullName>
    </recommendedName>
    <alternativeName>
        <fullName evidence="3">SCC3 homolog</fullName>
    </alternativeName>
    <alternativeName>
        <fullName evidence="3">Stromal antigen</fullName>
    </alternativeName>
</protein>
<feature type="coiled-coil region" evidence="4">
    <location>
        <begin position="248"/>
        <end position="275"/>
    </location>
</feature>
<dbReference type="GO" id="GO:0030893">
    <property type="term" value="C:meiotic cohesin complex"/>
    <property type="evidence" value="ECO:0007669"/>
    <property type="project" value="TreeGrafter"/>
</dbReference>
<dbReference type="Gene3D" id="1.25.10.10">
    <property type="entry name" value="Leucine-rich Repeat Variant"/>
    <property type="match status" value="1"/>
</dbReference>
<keyword evidence="4" id="KW-0175">Coiled coil</keyword>
<dbReference type="PROSITE" id="PS51425">
    <property type="entry name" value="SCD"/>
    <property type="match status" value="1"/>
</dbReference>
<dbReference type="GO" id="GO:0034089">
    <property type="term" value="P:establishment of meiotic sister chromatid cohesion"/>
    <property type="evidence" value="ECO:0007669"/>
    <property type="project" value="TreeGrafter"/>
</dbReference>
<dbReference type="Pfam" id="PF08514">
    <property type="entry name" value="STAG"/>
    <property type="match status" value="1"/>
</dbReference>
<dbReference type="PANTHER" id="PTHR11199:SF8">
    <property type="entry name" value="COHESIN SUBUNIT SA-3"/>
    <property type="match status" value="1"/>
</dbReference>
<feature type="domain" description="SCD" evidence="6">
    <location>
        <begin position="281"/>
        <end position="366"/>
    </location>
</feature>
<reference evidence="8" key="1">
    <citation type="submission" date="2025-08" db="UniProtKB">
        <authorList>
            <consortium name="RefSeq"/>
        </authorList>
    </citation>
    <scope>IDENTIFICATION</scope>
</reference>
<accession>A0A3Q0H8Y3</accession>
<dbReference type="GeneID" id="102383880"/>
<dbReference type="GO" id="GO:0007059">
    <property type="term" value="P:chromosome segregation"/>
    <property type="evidence" value="ECO:0007669"/>
    <property type="project" value="UniProtKB-KW"/>
</dbReference>
<gene>
    <name evidence="8" type="primary">STAG3</name>
</gene>
<keyword evidence="3" id="KW-0132">Cell division</keyword>
<dbReference type="GO" id="GO:0003682">
    <property type="term" value="F:chromatin binding"/>
    <property type="evidence" value="ECO:0007669"/>
    <property type="project" value="TreeGrafter"/>
</dbReference>
<evidence type="ECO:0000313" key="7">
    <source>
        <dbReference type="Proteomes" id="UP000189705"/>
    </source>
</evidence>
<dbReference type="GO" id="GO:0005634">
    <property type="term" value="C:nucleus"/>
    <property type="evidence" value="ECO:0007669"/>
    <property type="project" value="UniProtKB-SubCell"/>
</dbReference>
<dbReference type="Pfam" id="PF24571">
    <property type="entry name" value="HEAT_SCC3-SA"/>
    <property type="match status" value="2"/>
</dbReference>
<dbReference type="KEGG" id="asn:102383880"/>
<evidence type="ECO:0000256" key="5">
    <source>
        <dbReference type="SAM" id="MobiDB-lite"/>
    </source>
</evidence>
<comment type="subunit">
    <text evidence="3">Part of the cohesin complex which is composed of a heterodimer between a SMC1 protein (SMC1A or SMC1B) and SMC3, which are attached via their hinge domain, and RAD21 which link them at their heads, and one STAG protein.</text>
</comment>
<dbReference type="InParanoid" id="A0A3Q0H8Y3"/>
<dbReference type="CTD" id="10734"/>
<name>A0A3Q0H8Y3_ALLSI</name>
<feature type="compositionally biased region" description="Basic and acidic residues" evidence="5">
    <location>
        <begin position="999"/>
        <end position="1013"/>
    </location>
</feature>
<comment type="similarity">
    <text evidence="1 3">Belongs to the SCC3 family.</text>
</comment>
<keyword evidence="3" id="KW-0159">Chromosome partition</keyword>
<proteinExistence type="inferred from homology"/>
<dbReference type="GO" id="GO:0000785">
    <property type="term" value="C:chromatin"/>
    <property type="evidence" value="ECO:0007669"/>
    <property type="project" value="UniProtKB-UniRule"/>
</dbReference>
<organism evidence="7 8">
    <name type="scientific">Alligator sinensis</name>
    <name type="common">Chinese alligator</name>
    <dbReference type="NCBI Taxonomy" id="38654"/>
    <lineage>
        <taxon>Eukaryota</taxon>
        <taxon>Metazoa</taxon>
        <taxon>Chordata</taxon>
        <taxon>Craniata</taxon>
        <taxon>Vertebrata</taxon>
        <taxon>Euteleostomi</taxon>
        <taxon>Archelosauria</taxon>
        <taxon>Archosauria</taxon>
        <taxon>Crocodylia</taxon>
        <taxon>Alligatoridae</taxon>
        <taxon>Alligatorinae</taxon>
        <taxon>Alligator</taxon>
    </lineage>
</organism>
<dbReference type="Pfam" id="PF21581">
    <property type="entry name" value="SCD"/>
    <property type="match status" value="1"/>
</dbReference>
<dbReference type="PANTHER" id="PTHR11199">
    <property type="entry name" value="STROMAL ANTIGEN"/>
    <property type="match status" value="1"/>
</dbReference>
<dbReference type="RefSeq" id="XP_025066885.1">
    <property type="nucleotide sequence ID" value="XM_025211100.1"/>
</dbReference>
<feature type="region of interest" description="Disordered" evidence="5">
    <location>
        <begin position="939"/>
        <end position="1035"/>
    </location>
</feature>
<sequence>MDLSGLAPSSEEGSSSPDSGSDFEVMLWKSSKRVARTPPSQGQVAKRPRRRAGSQLPARDTSPARSPEPNQLFEAVRSGKTALEVVVDEWLETYKQDRETGFLELANFFIRACGCKGVVTSEMFRKLQNSEIIQQLTEQFAEDSAEYPLALSTQPWRRFREGLCELVATLVRRCQYSVLYDEFLADTLVSLLTGLSDSQVRAFRHTSTLAAMKLMTALVNVALGVSLHEENNQRQYDAEQGKGPGCRAANRLETLLEQRKQLQEQQEEIENMMNAIFKGVFVHRYRDVVPEIRSICMEEMGKWMQSYSTSFLTDGYLKYIGWTLHDKQRDVRLTCLKALQGLYSSQDTAVRMELFTSRFKARMVSMVLDKEPDVAVEAVKLLTLILQNMEDVLTEEDCQGIYPVVFASHRALAAAAGEFLYRKLLDPKGEARQERLQRGETRAFFHLLLAFFIESELHEHATYLVDSLWDCAAALLKDWEAMAVLLLEESSDEAWERKAQASERHLELLLGQLQEAVEKHSGREVLEAASRALHVLCDPELPFHGRVDYARSRLVDQLTDKFQQELPELLQASFLDEDEVYSMAATLKRISIFHNAHDLTPWKLFEPCHQIVQRAVDTGEIPTQVLIPAMTCLHFYVLWELAHISAGAFMQEHVLELKRKVDALCSLCQSCLTDLDPSVQEQAYVLLSDHLLMFGPQLAQRGREALSSLVLRPDAGLQAQLAGFLMDHVFNHAEPMDADQDDSEGRIEALHQRRRLLAGFCKLVVYNVVELSAASDVFKHYVKCYDDYGDIIKETLNQARQIDRAEWGRTLLLSLKQLLTELLLQHGRGARLSKSFAEIRDLARRFALLFGPHQARNRPVLVALHREGIKFALQSPSSELLAPLQLPFLEVLSEFSPRLLRPDKKLILAYLEQSCQAVLSPEQQQEVWTPLLTYRNSLRLHNPARSQAQRRPGSATKRRHADESSGHSDSSLQLSSRLATPTLTSTVVKGARGMSQPLPEDKGSESDFVESQHSKSSHLAHRSASRQQRITPQRLLGFGLGSNLDRHSLMEEEEEEEEEEVVVIQEQSSEEEDSSQGLVTRSRSNRLRDLFDSSILGLEEL</sequence>
<evidence type="ECO:0000259" key="6">
    <source>
        <dbReference type="PROSITE" id="PS51425"/>
    </source>
</evidence>
<comment type="function">
    <text evidence="3">Component of cohesin complex, a complex required for the cohesion of sister chromatids after DNA replication. The cohesin complex apparently forms a large proteinaceous ring within which sister chromatids can be trapped. At anaphase, the complex is cleaved and dissociates from chromatin, allowing sister chromatids to segregate.</text>
</comment>
<dbReference type="InterPro" id="IPR020839">
    <property type="entry name" value="SCD"/>
</dbReference>
<feature type="region of interest" description="Disordered" evidence="5">
    <location>
        <begin position="1"/>
        <end position="71"/>
    </location>
</feature>
<dbReference type="InterPro" id="IPR056396">
    <property type="entry name" value="HEAT_SCC3-SA"/>
</dbReference>
<comment type="subcellular location">
    <subcellularLocation>
        <location evidence="3">Nucleus</location>
    </subcellularLocation>
    <subcellularLocation>
        <location evidence="3">Chromosome</location>
    </subcellularLocation>
    <subcellularLocation>
        <location evidence="3">Chromosome</location>
        <location evidence="3">Centromere</location>
    </subcellularLocation>
</comment>
<dbReference type="GO" id="GO:0000775">
    <property type="term" value="C:chromosome, centromeric region"/>
    <property type="evidence" value="ECO:0007669"/>
    <property type="project" value="UniProtKB-SubCell"/>
</dbReference>
<keyword evidence="3" id="KW-0158">Chromosome</keyword>
<dbReference type="SUPFAM" id="SSF48371">
    <property type="entry name" value="ARM repeat"/>
    <property type="match status" value="1"/>
</dbReference>
<feature type="region of interest" description="Disordered" evidence="5">
    <location>
        <begin position="1049"/>
        <end position="1083"/>
    </location>
</feature>
<dbReference type="InterPro" id="IPR013721">
    <property type="entry name" value="STAG"/>
</dbReference>
<feature type="compositionally biased region" description="Low complexity" evidence="5">
    <location>
        <begin position="8"/>
        <end position="22"/>
    </location>
</feature>
<dbReference type="InterPro" id="IPR016024">
    <property type="entry name" value="ARM-type_fold"/>
</dbReference>
<evidence type="ECO:0000313" key="8">
    <source>
        <dbReference type="RefSeq" id="XP_025066885.1"/>
    </source>
</evidence>
<dbReference type="InterPro" id="IPR011989">
    <property type="entry name" value="ARM-like"/>
</dbReference>
<evidence type="ECO:0000256" key="2">
    <source>
        <dbReference type="ARBA" id="ARBA00023242"/>
    </source>
</evidence>
<feature type="compositionally biased region" description="Low complexity" evidence="5">
    <location>
        <begin position="967"/>
        <end position="978"/>
    </location>
</feature>
<keyword evidence="3" id="KW-0131">Cell cycle</keyword>
<keyword evidence="2 3" id="KW-0539">Nucleus</keyword>
<dbReference type="GO" id="GO:0051301">
    <property type="term" value="P:cell division"/>
    <property type="evidence" value="ECO:0007669"/>
    <property type="project" value="UniProtKB-UniRule"/>
</dbReference>
<dbReference type="InterPro" id="IPR039662">
    <property type="entry name" value="Cohesin_Scc3/SA"/>
</dbReference>
<dbReference type="AlphaFoldDB" id="A0A3Q0H8Y3"/>
<feature type="compositionally biased region" description="Acidic residues" evidence="5">
    <location>
        <begin position="1051"/>
        <end position="1061"/>
    </location>
</feature>
<dbReference type="Proteomes" id="UP000189705">
    <property type="component" value="Unplaced"/>
</dbReference>
<evidence type="ECO:0000256" key="3">
    <source>
        <dbReference type="RuleBase" id="RU369063"/>
    </source>
</evidence>
<keyword evidence="7" id="KW-1185">Reference proteome</keyword>
<dbReference type="STRING" id="38654.A0A3Q0H8Y3"/>
<evidence type="ECO:0000256" key="4">
    <source>
        <dbReference type="SAM" id="Coils"/>
    </source>
</evidence>
<feature type="compositionally biased region" description="Basic residues" evidence="5">
    <location>
        <begin position="1015"/>
        <end position="1024"/>
    </location>
</feature>